<feature type="transmembrane region" description="Helical" evidence="1">
    <location>
        <begin position="275"/>
        <end position="295"/>
    </location>
</feature>
<gene>
    <name evidence="3" type="ORF">ABDB84_19010</name>
</gene>
<comment type="caution">
    <text evidence="3">The sequence shown here is derived from an EMBL/GenBank/DDBJ whole genome shotgun (WGS) entry which is preliminary data.</text>
</comment>
<dbReference type="RefSeq" id="WP_345921362.1">
    <property type="nucleotide sequence ID" value="NZ_JBDIVE010000016.1"/>
</dbReference>
<evidence type="ECO:0000256" key="1">
    <source>
        <dbReference type="SAM" id="Phobius"/>
    </source>
</evidence>
<evidence type="ECO:0000313" key="4">
    <source>
        <dbReference type="Proteomes" id="UP001410394"/>
    </source>
</evidence>
<feature type="transmembrane region" description="Helical" evidence="1">
    <location>
        <begin position="35"/>
        <end position="56"/>
    </location>
</feature>
<keyword evidence="4" id="KW-1185">Reference proteome</keyword>
<evidence type="ECO:0000313" key="3">
    <source>
        <dbReference type="EMBL" id="MEN3070582.1"/>
    </source>
</evidence>
<reference evidence="3 4" key="1">
    <citation type="journal article" date="2018" name="Int. J. Syst. Evol. Microbiol.">
        <title>Uliginosibacterium sediminicola sp. nov., isolated from freshwater sediment.</title>
        <authorList>
            <person name="Hwang W.M."/>
            <person name="Kim S.M."/>
            <person name="Kang K."/>
            <person name="Ahn T.Y."/>
        </authorList>
    </citation>
    <scope>NUCLEOTIDE SEQUENCE [LARGE SCALE GENOMIC DNA]</scope>
    <source>
        <strain evidence="3 4">M1-21</strain>
    </source>
</reference>
<dbReference type="InterPro" id="IPR018247">
    <property type="entry name" value="EF_Hand_1_Ca_BS"/>
</dbReference>
<keyword evidence="2" id="KW-0732">Signal</keyword>
<keyword evidence="1" id="KW-0812">Transmembrane</keyword>
<keyword evidence="1" id="KW-1133">Transmembrane helix</keyword>
<sequence length="302" mass="33569">MKAFVRRHGLQALIFVAQVALLSLAAHAQSGTAAWLAVLLLAVLSLAGWLQALSVLRHISDTPLSRIASAAQGYVALHGRGKTLAGLPLLSPYNGLPVLWYRLKIEERNSDNDWHECSDETSDACLLLDDGSGHCVIDPAGAEVHCTRREHQTRDRLRYTHWCILEHEQLFALGDFRTRSSEHLAQTEREAVKQILSDWKQDPAALRRRFDLDRNGEISPEEWELARAQAQREARQARIEADQAASLHLLACPADGRPFILSAVSSGRLKLPQRAWCALHIALFLCCCLGCAQLLQHGTLAF</sequence>
<dbReference type="Proteomes" id="UP001410394">
    <property type="component" value="Unassembled WGS sequence"/>
</dbReference>
<name>A0ABU9Z465_9RHOO</name>
<evidence type="ECO:0000256" key="2">
    <source>
        <dbReference type="SAM" id="SignalP"/>
    </source>
</evidence>
<organism evidence="3 4">
    <name type="scientific">Uliginosibacterium sediminicola</name>
    <dbReference type="NCBI Taxonomy" id="2024550"/>
    <lineage>
        <taxon>Bacteria</taxon>
        <taxon>Pseudomonadati</taxon>
        <taxon>Pseudomonadota</taxon>
        <taxon>Betaproteobacteria</taxon>
        <taxon>Rhodocyclales</taxon>
        <taxon>Zoogloeaceae</taxon>
        <taxon>Uliginosibacterium</taxon>
    </lineage>
</organism>
<evidence type="ECO:0008006" key="5">
    <source>
        <dbReference type="Google" id="ProtNLM"/>
    </source>
</evidence>
<dbReference type="EMBL" id="JBDIVE010000016">
    <property type="protein sequence ID" value="MEN3070582.1"/>
    <property type="molecule type" value="Genomic_DNA"/>
</dbReference>
<proteinExistence type="predicted"/>
<feature type="chain" id="PRO_5046002889" description="EF-hand domain-containing protein" evidence="2">
    <location>
        <begin position="29"/>
        <end position="302"/>
    </location>
</feature>
<dbReference type="PROSITE" id="PS00018">
    <property type="entry name" value="EF_HAND_1"/>
    <property type="match status" value="1"/>
</dbReference>
<keyword evidence="1" id="KW-0472">Membrane</keyword>
<feature type="signal peptide" evidence="2">
    <location>
        <begin position="1"/>
        <end position="28"/>
    </location>
</feature>
<protein>
    <recommendedName>
        <fullName evidence="5">EF-hand domain-containing protein</fullName>
    </recommendedName>
</protein>
<accession>A0ABU9Z465</accession>